<keyword evidence="10 14" id="KW-0479">Metal-binding</keyword>
<dbReference type="AlphaFoldDB" id="A0A0M5L081"/>
<dbReference type="PANTHER" id="PTHR30544:SF5">
    <property type="entry name" value="RADICAL SAM CORE DOMAIN-CONTAINING PROTEIN"/>
    <property type="match status" value="1"/>
</dbReference>
<dbReference type="GO" id="GO:0002935">
    <property type="term" value="F:tRNA (adenine(37)-C2)-methyltransferase activity"/>
    <property type="evidence" value="ECO:0007669"/>
    <property type="project" value="UniProtKB-UniRule"/>
</dbReference>
<dbReference type="InterPro" id="IPR027492">
    <property type="entry name" value="RNA_MTrfase_RlmN"/>
</dbReference>
<dbReference type="GO" id="GO:0046872">
    <property type="term" value="F:metal ion binding"/>
    <property type="evidence" value="ECO:0007669"/>
    <property type="project" value="UniProtKB-KW"/>
</dbReference>
<dbReference type="GO" id="GO:0000049">
    <property type="term" value="F:tRNA binding"/>
    <property type="evidence" value="ECO:0007669"/>
    <property type="project" value="UniProtKB-UniRule"/>
</dbReference>
<dbReference type="GO" id="GO:0070475">
    <property type="term" value="P:rRNA base methylation"/>
    <property type="evidence" value="ECO:0007669"/>
    <property type="project" value="UniProtKB-UniRule"/>
</dbReference>
<evidence type="ECO:0000256" key="8">
    <source>
        <dbReference type="ARBA" id="ARBA00022691"/>
    </source>
</evidence>
<evidence type="ECO:0000256" key="11">
    <source>
        <dbReference type="ARBA" id="ARBA00023004"/>
    </source>
</evidence>
<feature type="active site" description="S-methylcysteine intermediate" evidence="14">
    <location>
        <position position="342"/>
    </location>
</feature>
<dbReference type="STRING" id="1125411.W908_02865"/>
<evidence type="ECO:0000256" key="7">
    <source>
        <dbReference type="ARBA" id="ARBA00022679"/>
    </source>
</evidence>
<dbReference type="InterPro" id="IPR058240">
    <property type="entry name" value="rSAM_sf"/>
</dbReference>
<dbReference type="PIRSF" id="PIRSF006004">
    <property type="entry name" value="CHP00048"/>
    <property type="match status" value="1"/>
</dbReference>
<dbReference type="Gene3D" id="3.20.20.70">
    <property type="entry name" value="Aldolase class I"/>
    <property type="match status" value="1"/>
</dbReference>
<dbReference type="SUPFAM" id="SSF102114">
    <property type="entry name" value="Radical SAM enzymes"/>
    <property type="match status" value="1"/>
</dbReference>
<evidence type="ECO:0000256" key="4">
    <source>
        <dbReference type="ARBA" id="ARBA00022490"/>
    </source>
</evidence>
<proteinExistence type="inferred from homology"/>
<keyword evidence="6 14" id="KW-0489">Methyltransferase</keyword>
<dbReference type="Proteomes" id="UP000068905">
    <property type="component" value="Chromosome"/>
</dbReference>
<feature type="binding site" evidence="14">
    <location>
        <position position="117"/>
    </location>
    <ligand>
        <name>[4Fe-4S] cluster</name>
        <dbReference type="ChEBI" id="CHEBI:49883"/>
        <note>4Fe-4S-S-AdoMet</note>
    </ligand>
</feature>
<evidence type="ECO:0000259" key="15">
    <source>
        <dbReference type="PROSITE" id="PS51918"/>
    </source>
</evidence>
<evidence type="ECO:0000256" key="12">
    <source>
        <dbReference type="ARBA" id="ARBA00023014"/>
    </source>
</evidence>
<dbReference type="InterPro" id="IPR013785">
    <property type="entry name" value="Aldolase_TIM"/>
</dbReference>
<dbReference type="GO" id="GO:0030488">
    <property type="term" value="P:tRNA methylation"/>
    <property type="evidence" value="ECO:0007669"/>
    <property type="project" value="UniProtKB-UniRule"/>
</dbReference>
<dbReference type="Pfam" id="PF04055">
    <property type="entry name" value="Radical_SAM"/>
    <property type="match status" value="1"/>
</dbReference>
<evidence type="ECO:0000313" key="16">
    <source>
        <dbReference type="EMBL" id="ALE01636.1"/>
    </source>
</evidence>
<dbReference type="InterPro" id="IPR048641">
    <property type="entry name" value="RlmN_N"/>
</dbReference>
<keyword evidence="8 14" id="KW-0949">S-adenosyl-L-methionine</keyword>
<evidence type="ECO:0000256" key="6">
    <source>
        <dbReference type="ARBA" id="ARBA00022603"/>
    </source>
</evidence>
<dbReference type="PROSITE" id="PS51918">
    <property type="entry name" value="RADICAL_SAM"/>
    <property type="match status" value="1"/>
</dbReference>
<comment type="similarity">
    <text evidence="2 14">Belongs to the radical SAM superfamily. RlmN family.</text>
</comment>
<feature type="binding site" evidence="14">
    <location>
        <begin position="217"/>
        <end position="219"/>
    </location>
    <ligand>
        <name>S-adenosyl-L-methionine</name>
        <dbReference type="ChEBI" id="CHEBI:59789"/>
    </ligand>
</feature>
<evidence type="ECO:0000256" key="9">
    <source>
        <dbReference type="ARBA" id="ARBA00022694"/>
    </source>
</evidence>
<feature type="binding site" evidence="14">
    <location>
        <position position="120"/>
    </location>
    <ligand>
        <name>[4Fe-4S] cluster</name>
        <dbReference type="ChEBI" id="CHEBI:49883"/>
        <note>4Fe-4S-S-AdoMet</note>
    </ligand>
</feature>
<dbReference type="PATRIC" id="fig|1125411.7.peg.563"/>
<dbReference type="HAMAP" id="MF_01849">
    <property type="entry name" value="RNA_methyltr_RlmN"/>
    <property type="match status" value="1"/>
</dbReference>
<dbReference type="NCBIfam" id="TIGR00048">
    <property type="entry name" value="rRNA_mod_RlmN"/>
    <property type="match status" value="1"/>
</dbReference>
<keyword evidence="3 14" id="KW-0004">4Fe-4S</keyword>
<gene>
    <name evidence="14" type="primary">rlmN</name>
    <name evidence="16" type="ORF">W908_02865</name>
</gene>
<dbReference type="EC" id="2.1.1.192" evidence="14"/>
<keyword evidence="5 14" id="KW-0698">rRNA processing</keyword>
<sequence length="364" mass="41226">MLEKQNLLGLTQSKLKKFFSDLNEKPFRTKQIMQWVYHQGVTDFDDMHNFSKDLRQKLDSIASINMPEIVSLNHSKDGVVKWVIKLGEDNHIESVFIPQKDRGTLCISSQVGCSLACTFCSTGYQGFNRNLKNHEIIAQVLIAKNYLEAHNSRITNVVFMGMGEPLLNESPVYDACEILLDDWAFGLSRRKVTVSSSGIVPALIRMSDTVPVSLAISLHAPDDILRDILVPINQKYPIKELMKACHYYLKAGTQERHILFEYVMLDGVNDSIEQAKSLSKLLNYWFESESAKVNLIPFNPFPESQYKTSSPSTIDKFQDVLFKAGIRTTTRRTRGDDVDAACGQLAGKVLDKSRRNAERNRLLS</sequence>
<dbReference type="KEGG" id="tsn:W908_02865"/>
<dbReference type="Pfam" id="PF21016">
    <property type="entry name" value="RlmN_N"/>
    <property type="match status" value="1"/>
</dbReference>
<organism evidence="16 17">
    <name type="scientific">Candidatus Pseudothioglobus singularis PS1</name>
    <dbReference type="NCBI Taxonomy" id="1125411"/>
    <lineage>
        <taxon>Bacteria</taxon>
        <taxon>Pseudomonadati</taxon>
        <taxon>Pseudomonadota</taxon>
        <taxon>Gammaproteobacteria</taxon>
        <taxon>Candidatus Pseudothioglobaceae</taxon>
        <taxon>Candidatus Pseudothioglobus</taxon>
    </lineage>
</organism>
<comment type="caution">
    <text evidence="14">Lacks conserved residue(s) required for the propagation of feature annotation.</text>
</comment>
<evidence type="ECO:0000256" key="1">
    <source>
        <dbReference type="ARBA" id="ARBA00004496"/>
    </source>
</evidence>
<comment type="catalytic activity">
    <reaction evidence="14">
        <text>adenosine(2503) in 23S rRNA + 2 reduced [2Fe-2S]-[ferredoxin] + 2 S-adenosyl-L-methionine = 2-methyladenosine(2503) in 23S rRNA + 5'-deoxyadenosine + L-methionine + 2 oxidized [2Fe-2S]-[ferredoxin] + S-adenosyl-L-homocysteine</text>
        <dbReference type="Rhea" id="RHEA:42916"/>
        <dbReference type="Rhea" id="RHEA-COMP:10000"/>
        <dbReference type="Rhea" id="RHEA-COMP:10001"/>
        <dbReference type="Rhea" id="RHEA-COMP:10152"/>
        <dbReference type="Rhea" id="RHEA-COMP:10282"/>
        <dbReference type="ChEBI" id="CHEBI:17319"/>
        <dbReference type="ChEBI" id="CHEBI:33737"/>
        <dbReference type="ChEBI" id="CHEBI:33738"/>
        <dbReference type="ChEBI" id="CHEBI:57844"/>
        <dbReference type="ChEBI" id="CHEBI:57856"/>
        <dbReference type="ChEBI" id="CHEBI:59789"/>
        <dbReference type="ChEBI" id="CHEBI:74411"/>
        <dbReference type="ChEBI" id="CHEBI:74497"/>
        <dbReference type="EC" id="2.1.1.192"/>
    </reaction>
</comment>
<dbReference type="GO" id="GO:0051539">
    <property type="term" value="F:4 iron, 4 sulfur cluster binding"/>
    <property type="evidence" value="ECO:0007669"/>
    <property type="project" value="UniProtKB-UniRule"/>
</dbReference>
<evidence type="ECO:0000313" key="17">
    <source>
        <dbReference type="Proteomes" id="UP000068905"/>
    </source>
</evidence>
<evidence type="ECO:0000256" key="10">
    <source>
        <dbReference type="ARBA" id="ARBA00022723"/>
    </source>
</evidence>
<evidence type="ECO:0000256" key="14">
    <source>
        <dbReference type="HAMAP-Rule" id="MF_01849"/>
    </source>
</evidence>
<keyword evidence="9 14" id="KW-0819">tRNA processing</keyword>
<comment type="miscellaneous">
    <text evidence="14">Reaction proceeds by a ping-pong mechanism involving intermediate methylation of a conserved cysteine residue.</text>
</comment>
<comment type="catalytic activity">
    <reaction evidence="14">
        <text>adenosine(37) in tRNA + 2 reduced [2Fe-2S]-[ferredoxin] + 2 S-adenosyl-L-methionine = 2-methyladenosine(37) in tRNA + 5'-deoxyadenosine + L-methionine + 2 oxidized [2Fe-2S]-[ferredoxin] + S-adenosyl-L-homocysteine</text>
        <dbReference type="Rhea" id="RHEA:43332"/>
        <dbReference type="Rhea" id="RHEA-COMP:10000"/>
        <dbReference type="Rhea" id="RHEA-COMP:10001"/>
        <dbReference type="Rhea" id="RHEA-COMP:10162"/>
        <dbReference type="Rhea" id="RHEA-COMP:10485"/>
        <dbReference type="ChEBI" id="CHEBI:17319"/>
        <dbReference type="ChEBI" id="CHEBI:33737"/>
        <dbReference type="ChEBI" id="CHEBI:33738"/>
        <dbReference type="ChEBI" id="CHEBI:57844"/>
        <dbReference type="ChEBI" id="CHEBI:57856"/>
        <dbReference type="ChEBI" id="CHEBI:59789"/>
        <dbReference type="ChEBI" id="CHEBI:74411"/>
        <dbReference type="ChEBI" id="CHEBI:74497"/>
        <dbReference type="EC" id="2.1.1.192"/>
    </reaction>
</comment>
<evidence type="ECO:0000256" key="3">
    <source>
        <dbReference type="ARBA" id="ARBA00022485"/>
    </source>
</evidence>
<dbReference type="SFLD" id="SFLDS00029">
    <property type="entry name" value="Radical_SAM"/>
    <property type="match status" value="1"/>
</dbReference>
<evidence type="ECO:0000256" key="13">
    <source>
        <dbReference type="ARBA" id="ARBA00023157"/>
    </source>
</evidence>
<dbReference type="InterPro" id="IPR004383">
    <property type="entry name" value="rRNA_lsu_MTrfase_RlmN/Cfr"/>
</dbReference>
<keyword evidence="12 14" id="KW-0411">Iron-sulfur</keyword>
<dbReference type="SFLD" id="SFLDF00275">
    <property type="entry name" value="adenosine_C2_methyltransferase"/>
    <property type="match status" value="1"/>
</dbReference>
<keyword evidence="7 14" id="KW-0808">Transferase</keyword>
<feature type="active site" description="Proton acceptor" evidence="14">
    <location>
        <position position="93"/>
    </location>
</feature>
<keyword evidence="17" id="KW-1185">Reference proteome</keyword>
<reference evidence="16 17" key="1">
    <citation type="journal article" date="2015" name="Genome Announc.">
        <title>Genome Sequence of 'Candidatus Thioglobus singularis' Strain PS1, a Mixotroph from the SUP05 Clade of Marine Gammaproteobacteria.</title>
        <authorList>
            <person name="Marshall K.T."/>
            <person name="Morris R.M."/>
        </authorList>
    </citation>
    <scope>NUCLEOTIDE SEQUENCE [LARGE SCALE GENOMIC DNA]</scope>
    <source>
        <strain evidence="16 17">PS1</strain>
    </source>
</reference>
<dbReference type="Gene3D" id="1.10.150.530">
    <property type="match status" value="1"/>
</dbReference>
<feature type="binding site" evidence="14">
    <location>
        <begin position="163"/>
        <end position="164"/>
    </location>
    <ligand>
        <name>S-adenosyl-L-methionine</name>
        <dbReference type="ChEBI" id="CHEBI:59789"/>
    </ligand>
</feature>
<feature type="binding site" evidence="14">
    <location>
        <position position="195"/>
    </location>
    <ligand>
        <name>S-adenosyl-L-methionine</name>
        <dbReference type="ChEBI" id="CHEBI:59789"/>
    </ligand>
</feature>
<dbReference type="CDD" id="cd01335">
    <property type="entry name" value="Radical_SAM"/>
    <property type="match status" value="1"/>
</dbReference>
<keyword evidence="11 14" id="KW-0408">Iron</keyword>
<keyword evidence="13 14" id="KW-1015">Disulfide bond</keyword>
<comment type="function">
    <text evidence="14">Specifically methylates position 2 of adenine 2503 in 23S rRNA and position 2 of adenine 37 in tRNAs. m2A2503 modification seems to play a crucial role in the proofreading step occurring at the peptidyl transferase center and thus would serve to optimize ribosomal fidelity.</text>
</comment>
<dbReference type="OrthoDB" id="9793973at2"/>
<dbReference type="InterPro" id="IPR007197">
    <property type="entry name" value="rSAM"/>
</dbReference>
<dbReference type="FunFam" id="1.10.150.530:FF:000003">
    <property type="entry name" value="Dual-specificity RNA methyltransferase RlmN"/>
    <property type="match status" value="1"/>
</dbReference>
<feature type="binding site" evidence="14">
    <location>
        <position position="113"/>
    </location>
    <ligand>
        <name>[4Fe-4S] cluster</name>
        <dbReference type="ChEBI" id="CHEBI:49883"/>
        <note>4Fe-4S-S-AdoMet</note>
    </ligand>
</feature>
<name>A0A0M5L081_9GAMM</name>
<dbReference type="GO" id="GO:0019843">
    <property type="term" value="F:rRNA binding"/>
    <property type="evidence" value="ECO:0007669"/>
    <property type="project" value="UniProtKB-UniRule"/>
</dbReference>
<dbReference type="InterPro" id="IPR040072">
    <property type="entry name" value="Methyltransferase_A"/>
</dbReference>
<dbReference type="SFLD" id="SFLDG01062">
    <property type="entry name" value="methyltransferase_(Class_A)"/>
    <property type="match status" value="1"/>
</dbReference>
<protein>
    <recommendedName>
        <fullName evidence="14">Dual-specificity RNA methyltransferase RlmN</fullName>
        <ecNumber evidence="14">2.1.1.192</ecNumber>
    </recommendedName>
    <alternativeName>
        <fullName evidence="14">23S rRNA (adenine(2503)-C(2))-methyltransferase</fullName>
    </alternativeName>
    <alternativeName>
        <fullName evidence="14">23S rRNA m2A2503 methyltransferase</fullName>
    </alternativeName>
    <alternativeName>
        <fullName evidence="14">Ribosomal RNA large subunit methyltransferase N</fullName>
    </alternativeName>
    <alternativeName>
        <fullName evidence="14">tRNA (adenine(37)-C(2))-methyltransferase</fullName>
    </alternativeName>
    <alternativeName>
        <fullName evidence="14">tRNA m2A37 methyltransferase</fullName>
    </alternativeName>
</protein>
<dbReference type="PANTHER" id="PTHR30544">
    <property type="entry name" value="23S RRNA METHYLTRANSFERASE"/>
    <property type="match status" value="1"/>
</dbReference>
<comment type="cofactor">
    <cofactor evidence="14">
        <name>[4Fe-4S] cluster</name>
        <dbReference type="ChEBI" id="CHEBI:49883"/>
    </cofactor>
    <text evidence="14">Binds 1 [4Fe-4S] cluster. The cluster is coordinated with 3 cysteines and an exchangeable S-adenosyl-L-methionine.</text>
</comment>
<accession>A0A0M5L081</accession>
<dbReference type="GO" id="GO:0070040">
    <property type="term" value="F:rRNA (adenine(2503)-C2-)-methyltransferase activity"/>
    <property type="evidence" value="ECO:0007669"/>
    <property type="project" value="UniProtKB-UniRule"/>
</dbReference>
<dbReference type="EMBL" id="CP006911">
    <property type="protein sequence ID" value="ALE01636.1"/>
    <property type="molecule type" value="Genomic_DNA"/>
</dbReference>
<feature type="domain" description="Radical SAM core" evidence="15">
    <location>
        <begin position="99"/>
        <end position="336"/>
    </location>
</feature>
<comment type="subcellular location">
    <subcellularLocation>
        <location evidence="1 14">Cytoplasm</location>
    </subcellularLocation>
</comment>
<dbReference type="RefSeq" id="WP_053819846.1">
    <property type="nucleotide sequence ID" value="NZ_CP006911.1"/>
</dbReference>
<keyword evidence="4 14" id="KW-0963">Cytoplasm</keyword>
<evidence type="ECO:0000256" key="2">
    <source>
        <dbReference type="ARBA" id="ARBA00007544"/>
    </source>
</evidence>
<feature type="binding site" evidence="14">
    <location>
        <position position="299"/>
    </location>
    <ligand>
        <name>S-adenosyl-L-methionine</name>
        <dbReference type="ChEBI" id="CHEBI:59789"/>
    </ligand>
</feature>
<evidence type="ECO:0000256" key="5">
    <source>
        <dbReference type="ARBA" id="ARBA00022552"/>
    </source>
</evidence>
<dbReference type="GO" id="GO:0005737">
    <property type="term" value="C:cytoplasm"/>
    <property type="evidence" value="ECO:0007669"/>
    <property type="project" value="UniProtKB-SubCell"/>
</dbReference>
<dbReference type="FunFam" id="3.20.20.70:FF:000014">
    <property type="entry name" value="Probable dual-specificity RNA methyltransferase RlmN"/>
    <property type="match status" value="1"/>
</dbReference>